<dbReference type="InterPro" id="IPR051783">
    <property type="entry name" value="NAD(P)-dependent_oxidoreduct"/>
</dbReference>
<dbReference type="PANTHER" id="PTHR48079:SF6">
    <property type="entry name" value="NAD(P)-BINDING DOMAIN-CONTAINING PROTEIN-RELATED"/>
    <property type="match status" value="1"/>
</dbReference>
<organism evidence="2 3">
    <name type="scientific">Pseudoroseicyclus aestuarii</name>
    <dbReference type="NCBI Taxonomy" id="1795041"/>
    <lineage>
        <taxon>Bacteria</taxon>
        <taxon>Pseudomonadati</taxon>
        <taxon>Pseudomonadota</taxon>
        <taxon>Alphaproteobacteria</taxon>
        <taxon>Rhodobacterales</taxon>
        <taxon>Paracoccaceae</taxon>
        <taxon>Pseudoroseicyclus</taxon>
    </lineage>
</organism>
<dbReference type="Pfam" id="PF01370">
    <property type="entry name" value="Epimerase"/>
    <property type="match status" value="1"/>
</dbReference>
<dbReference type="InterPro" id="IPR001509">
    <property type="entry name" value="Epimerase_deHydtase"/>
</dbReference>
<evidence type="ECO:0000313" key="3">
    <source>
        <dbReference type="Proteomes" id="UP000248311"/>
    </source>
</evidence>
<dbReference type="SUPFAM" id="SSF51735">
    <property type="entry name" value="NAD(P)-binding Rossmann-fold domains"/>
    <property type="match status" value="1"/>
</dbReference>
<gene>
    <name evidence="2" type="ORF">DFP88_11315</name>
</gene>
<evidence type="ECO:0000259" key="1">
    <source>
        <dbReference type="Pfam" id="PF01370"/>
    </source>
</evidence>
<proteinExistence type="predicted"/>
<dbReference type="GO" id="GO:0005737">
    <property type="term" value="C:cytoplasm"/>
    <property type="evidence" value="ECO:0007669"/>
    <property type="project" value="TreeGrafter"/>
</dbReference>
<sequence>MKSLVLGGTGFLGGAIVDALATRRHRVAVLSRGATARALPAGVELIRADRHLDLSVLGARSFDWVFDTCAYTPDAVHAVLGALDGRIKRYVLASSLSVYGRYDAPGLAETQAVPDAGPADFARAAEVPSEKRASAMAYGPSYGPLKRACEKVAEEHLGDRATILRIGLIVGAGDYTDRLTWWVRRFDMAGKTKGRLVPAPAPRERPVQVLDVYDAAAFAVRCAETDLGGVWNVAGRPMPMSDLLDAICAATGSAGEARWLPPAAFEAANAAPWTDVPLMAPDGPTFRYFLEVDASRARAAGLTARPLADTLRLLVDWDRSRRDMSLTCGMSAEHEERLLLTEPQTRDVPKP</sequence>
<keyword evidence="3" id="KW-1185">Reference proteome</keyword>
<dbReference type="InterPro" id="IPR036291">
    <property type="entry name" value="NAD(P)-bd_dom_sf"/>
</dbReference>
<feature type="domain" description="NAD-dependent epimerase/dehydratase" evidence="1">
    <location>
        <begin position="4"/>
        <end position="49"/>
    </location>
</feature>
<dbReference type="EMBL" id="QJTE01000013">
    <property type="protein sequence ID" value="PYE80601.1"/>
    <property type="molecule type" value="Genomic_DNA"/>
</dbReference>
<evidence type="ECO:0000313" key="2">
    <source>
        <dbReference type="EMBL" id="PYE80601.1"/>
    </source>
</evidence>
<dbReference type="AlphaFoldDB" id="A0A318SM49"/>
<name>A0A318SM49_9RHOB</name>
<dbReference type="PANTHER" id="PTHR48079">
    <property type="entry name" value="PROTEIN YEEZ"/>
    <property type="match status" value="1"/>
</dbReference>
<dbReference type="GO" id="GO:0004029">
    <property type="term" value="F:aldehyde dehydrogenase (NAD+) activity"/>
    <property type="evidence" value="ECO:0007669"/>
    <property type="project" value="TreeGrafter"/>
</dbReference>
<dbReference type="RefSeq" id="WP_110815765.1">
    <property type="nucleotide sequence ID" value="NZ_QJTE01000013.1"/>
</dbReference>
<dbReference type="OrthoDB" id="9801785at2"/>
<protein>
    <submittedName>
        <fullName evidence="2">2'-hydroxyisoflavone reductase</fullName>
    </submittedName>
</protein>
<comment type="caution">
    <text evidence="2">The sequence shown here is derived from an EMBL/GenBank/DDBJ whole genome shotgun (WGS) entry which is preliminary data.</text>
</comment>
<dbReference type="Proteomes" id="UP000248311">
    <property type="component" value="Unassembled WGS sequence"/>
</dbReference>
<dbReference type="Gene3D" id="3.40.50.720">
    <property type="entry name" value="NAD(P)-binding Rossmann-like Domain"/>
    <property type="match status" value="1"/>
</dbReference>
<reference evidence="2 3" key="1">
    <citation type="submission" date="2018-06" db="EMBL/GenBank/DDBJ databases">
        <title>Genomic Encyclopedia of Type Strains, Phase III (KMG-III): the genomes of soil and plant-associated and newly described type strains.</title>
        <authorList>
            <person name="Whitman W."/>
        </authorList>
    </citation>
    <scope>NUCLEOTIDE SEQUENCE [LARGE SCALE GENOMIC DNA]</scope>
    <source>
        <strain evidence="2 3">CECT 9025</strain>
    </source>
</reference>
<accession>A0A318SM49</accession>